<dbReference type="InterPro" id="IPR020802">
    <property type="entry name" value="TesA-like"/>
</dbReference>
<dbReference type="Gene3D" id="3.40.50.1820">
    <property type="entry name" value="alpha/beta hydrolase"/>
    <property type="match status" value="2"/>
</dbReference>
<name>A0A944DBY4_DENI1</name>
<dbReference type="AlphaFoldDB" id="A0A944DBY4"/>
<dbReference type="InterPro" id="IPR001031">
    <property type="entry name" value="Thioesterase"/>
</dbReference>
<evidence type="ECO:0000259" key="1">
    <source>
        <dbReference type="SMART" id="SM00824"/>
    </source>
</evidence>
<gene>
    <name evidence="2" type="ORF">I8J34_22580</name>
</gene>
<reference evidence="3" key="1">
    <citation type="journal article" date="2022" name="ISME J.">
        <title>Genetic and phylogenetic analysis of dissimilatory iodate-reducing bacteria identifies potential niches across the world's oceans.</title>
        <authorList>
            <person name="Reyes-Umana V."/>
            <person name="Henning Z."/>
            <person name="Lee K."/>
            <person name="Barnum T.P."/>
            <person name="Coates J.D."/>
        </authorList>
    </citation>
    <scope>NUCLEOTIDE SEQUENCE [LARGE SCALE GENOMIC DNA]</scope>
    <source>
        <strain evidence="3">IR12</strain>
    </source>
</reference>
<dbReference type="SUPFAM" id="SSF53474">
    <property type="entry name" value="alpha/beta-Hydrolases"/>
    <property type="match status" value="1"/>
</dbReference>
<evidence type="ECO:0000313" key="3">
    <source>
        <dbReference type="Proteomes" id="UP000694660"/>
    </source>
</evidence>
<dbReference type="RefSeq" id="WP_214363900.1">
    <property type="nucleotide sequence ID" value="NZ_JAEKFT010000045.1"/>
</dbReference>
<dbReference type="Pfam" id="PF00975">
    <property type="entry name" value="Thioesterase"/>
    <property type="match status" value="1"/>
</dbReference>
<sequence>MLLDPATDALFASDCALDGSTTCEAPSRHASVGAEFDPFYVIDDGSLGSDSRAELAKTLEAGLRRFKVVFVPVALFADCRTVNGMARRIMASVPSSDRRGRYRILGIGDAGFVALELANLQLAGGRQVEFLGLYNTRLASINASSGNRIGAALSQHVIEHSAIRVSLFSRRDEFTAESGRAWTDVLGASRCTVHLLGDDGHKGEAGFASALGASIQSCFDTSEPADADAAESTYSPLMTIQSGVRGRVPYVCIPGAGASVVDFVPLAVALGKEHPVHGLQPRGMDGILLPYPTIEAAVEAYLPHVLGLCAHQKAVHLVGHSFGGWVAFEMANRLTAEGVEVASLTILDSEPPAGFGRLGGEYTRPEALRELVELLEMAAMRSTGLSLSDFEYKTLNDQLAVLHRRMVAIGLMPTRSNPGQLLGTVRTFEAALRTPYQPISAYEGNARMVFVRNVGEIEAATEARVCDAAAEWLKWLPEADCRLGGGNHVTLLKPPHVDGVARWLRDGALLPVVVGRARMRTAFGNLKGCSSAGSNGAEQRSAGAASR</sequence>
<keyword evidence="3" id="KW-1185">Reference proteome</keyword>
<feature type="domain" description="Thioesterase TesA-like" evidence="1">
    <location>
        <begin position="251"/>
        <end position="504"/>
    </location>
</feature>
<organism evidence="2 3">
    <name type="scientific">Denitromonas iodatirespirans</name>
    <dbReference type="NCBI Taxonomy" id="2795389"/>
    <lineage>
        <taxon>Bacteria</taxon>
        <taxon>Pseudomonadati</taxon>
        <taxon>Pseudomonadota</taxon>
        <taxon>Betaproteobacteria</taxon>
        <taxon>Rhodocyclales</taxon>
        <taxon>Zoogloeaceae</taxon>
        <taxon>Denitromonas</taxon>
    </lineage>
</organism>
<proteinExistence type="predicted"/>
<evidence type="ECO:0000313" key="2">
    <source>
        <dbReference type="EMBL" id="MBT0963975.1"/>
    </source>
</evidence>
<dbReference type="Proteomes" id="UP000694660">
    <property type="component" value="Unassembled WGS sequence"/>
</dbReference>
<protein>
    <submittedName>
        <fullName evidence="2">Alpha/beta fold hydrolase</fullName>
    </submittedName>
</protein>
<dbReference type="SMART" id="SM00824">
    <property type="entry name" value="PKS_TE"/>
    <property type="match status" value="1"/>
</dbReference>
<dbReference type="EMBL" id="JAEKFT010000045">
    <property type="protein sequence ID" value="MBT0963975.1"/>
    <property type="molecule type" value="Genomic_DNA"/>
</dbReference>
<dbReference type="GO" id="GO:0016787">
    <property type="term" value="F:hydrolase activity"/>
    <property type="evidence" value="ECO:0007669"/>
    <property type="project" value="UniProtKB-KW"/>
</dbReference>
<dbReference type="InterPro" id="IPR029058">
    <property type="entry name" value="AB_hydrolase_fold"/>
</dbReference>
<comment type="caution">
    <text evidence="2">The sequence shown here is derived from an EMBL/GenBank/DDBJ whole genome shotgun (WGS) entry which is preliminary data.</text>
</comment>
<accession>A0A944DBY4</accession>
<keyword evidence="2" id="KW-0378">Hydrolase</keyword>